<reference evidence="9 10" key="1">
    <citation type="submission" date="2018-09" db="EMBL/GenBank/DDBJ databases">
        <title>Genomic investigation of the strawberry pathogen Phytophthora fragariae indicates pathogenicity is determined by transcriptional variation in three key races.</title>
        <authorList>
            <person name="Adams T.M."/>
            <person name="Armitage A.D."/>
            <person name="Sobczyk M.K."/>
            <person name="Bates H.J."/>
            <person name="Dunwell J.M."/>
            <person name="Nellist C.F."/>
            <person name="Harrison R.J."/>
        </authorList>
    </citation>
    <scope>NUCLEOTIDE SEQUENCE [LARGE SCALE GENOMIC DNA]</scope>
    <source>
        <strain evidence="9 10">SCRP249</strain>
    </source>
</reference>
<name>A0A6A3HEE3_9STRA</name>
<evidence type="ECO:0000259" key="8">
    <source>
        <dbReference type="Pfam" id="PF22748"/>
    </source>
</evidence>
<feature type="chain" id="PRO_5025573119" description="RxLR effector PexRD54 WY domain-containing protein" evidence="7">
    <location>
        <begin position="24"/>
        <end position="460"/>
    </location>
</feature>
<evidence type="ECO:0000256" key="6">
    <source>
        <dbReference type="ARBA" id="ARBA00023026"/>
    </source>
</evidence>
<evidence type="ECO:0000256" key="7">
    <source>
        <dbReference type="SAM" id="SignalP"/>
    </source>
</evidence>
<keyword evidence="4" id="KW-0964">Secreted</keyword>
<dbReference type="GO" id="GO:0043657">
    <property type="term" value="C:host cell"/>
    <property type="evidence" value="ECO:0007669"/>
    <property type="project" value="UniProtKB-SubCell"/>
</dbReference>
<evidence type="ECO:0000256" key="1">
    <source>
        <dbReference type="ARBA" id="ARBA00004340"/>
    </source>
</evidence>
<comment type="caution">
    <text evidence="9">The sequence shown here is derived from an EMBL/GenBank/DDBJ whole genome shotgun (WGS) entry which is preliminary data.</text>
</comment>
<keyword evidence="6" id="KW-0843">Virulence</keyword>
<feature type="signal peptide" evidence="7">
    <location>
        <begin position="1"/>
        <end position="23"/>
    </location>
</feature>
<organism evidence="9 10">
    <name type="scientific">Phytophthora rubi</name>
    <dbReference type="NCBI Taxonomy" id="129364"/>
    <lineage>
        <taxon>Eukaryota</taxon>
        <taxon>Sar</taxon>
        <taxon>Stramenopiles</taxon>
        <taxon>Oomycota</taxon>
        <taxon>Peronosporomycetes</taxon>
        <taxon>Peronosporales</taxon>
        <taxon>Peronosporaceae</taxon>
        <taxon>Phytophthora</taxon>
    </lineage>
</organism>
<evidence type="ECO:0000256" key="4">
    <source>
        <dbReference type="ARBA" id="ARBA00022525"/>
    </source>
</evidence>
<evidence type="ECO:0000256" key="3">
    <source>
        <dbReference type="ARBA" id="ARBA00010400"/>
    </source>
</evidence>
<evidence type="ECO:0000313" key="10">
    <source>
        <dbReference type="Proteomes" id="UP000429607"/>
    </source>
</evidence>
<protein>
    <recommendedName>
        <fullName evidence="8">RxLR effector PexRD54 WY domain-containing protein</fullName>
    </recommendedName>
</protein>
<accession>A0A6A3HEE3</accession>
<evidence type="ECO:0000256" key="5">
    <source>
        <dbReference type="ARBA" id="ARBA00022729"/>
    </source>
</evidence>
<comment type="subcellular location">
    <subcellularLocation>
        <location evidence="1">Host cell</location>
    </subcellularLocation>
    <subcellularLocation>
        <location evidence="2">Secreted</location>
    </subcellularLocation>
</comment>
<dbReference type="AlphaFoldDB" id="A0A6A3HEE3"/>
<evidence type="ECO:0000256" key="2">
    <source>
        <dbReference type="ARBA" id="ARBA00004613"/>
    </source>
</evidence>
<comment type="similarity">
    <text evidence="3">Belongs to the RxLR effector family.</text>
</comment>
<evidence type="ECO:0000313" key="9">
    <source>
        <dbReference type="EMBL" id="KAE8966968.1"/>
    </source>
</evidence>
<dbReference type="InterPro" id="IPR054463">
    <property type="entry name" value="PexRD54_WY"/>
</dbReference>
<dbReference type="Proteomes" id="UP000429607">
    <property type="component" value="Unassembled WGS sequence"/>
</dbReference>
<dbReference type="GO" id="GO:0005576">
    <property type="term" value="C:extracellular region"/>
    <property type="evidence" value="ECO:0007669"/>
    <property type="project" value="UniProtKB-SubCell"/>
</dbReference>
<keyword evidence="5 7" id="KW-0732">Signal</keyword>
<gene>
    <name evidence="9" type="ORF">PR001_g28238</name>
</gene>
<feature type="domain" description="RxLR effector PexRD54 WY" evidence="8">
    <location>
        <begin position="139"/>
        <end position="179"/>
    </location>
</feature>
<proteinExistence type="inferred from homology"/>
<dbReference type="Pfam" id="PF22748">
    <property type="entry name" value="PexRD54_WY"/>
    <property type="match status" value="1"/>
</dbReference>
<sequence length="460" mass="52163">MRFLSVVLLLVATVLLANERALAIPPPSAALFTKWVKSLGSKITDSVQARYWLWRKQSADDIFKKLKLDGGLDTLLANPKLKTLSTYIDLVNKKNPDKKVSMAGIISTTYGDLALARKLEFALNDPSQKRLAAKLAFQQRENWKATGKSAEDIFKLLQLDKAGNNLFQTPQLNSWYKYVTLVKKEDAKSVMISVLTARYGDDGLVEIFRVAKPQVRRMRWVNLQLETAMGKEWVRKGLTADDLFKLLKLDDDVDKVLTNPALLTWVGYLGRYNAKNPEQQTTMIQTFTKFFGDEPLAQMLVAAKKVPSTEKMATRLQEAQLKQWLNGKSTDDVFKLLKLDAGVDNLLTNPNLPTWMSYASLFNANNPGKGTTMIKTFTKFYGDEALSKMLEAAKKVPNTEKVAKQFQAAQFKQWLRDGVKPPQIWKMLKMEKASWMTNPNAEIWRGYNAFYKLNKAKVNA</sequence>
<dbReference type="EMBL" id="QXFV01004962">
    <property type="protein sequence ID" value="KAE8966968.1"/>
    <property type="molecule type" value="Genomic_DNA"/>
</dbReference>